<keyword evidence="1" id="KW-1185">Reference proteome</keyword>
<evidence type="ECO:0000313" key="2">
    <source>
        <dbReference type="RefSeq" id="XP_033162059.1"/>
    </source>
</evidence>
<protein>
    <submittedName>
        <fullName evidence="2">Metallothionein-3</fullName>
    </submittedName>
</protein>
<dbReference type="GeneID" id="117142285"/>
<sequence length="64" mass="6316">MPCVGCGKDCKCTPEKCCENCKCQKPGQCGCNPSNASSSGGCCKKDGGDTAGGDAKSSCCGAKK</sequence>
<dbReference type="RefSeq" id="XP_033162059.1">
    <property type="nucleotide sequence ID" value="XM_033306168.1"/>
</dbReference>
<dbReference type="AlphaFoldDB" id="A0A6P8KD23"/>
<organism evidence="1 2">
    <name type="scientific">Drosophila mauritiana</name>
    <name type="common">Fruit fly</name>
    <dbReference type="NCBI Taxonomy" id="7226"/>
    <lineage>
        <taxon>Eukaryota</taxon>
        <taxon>Metazoa</taxon>
        <taxon>Ecdysozoa</taxon>
        <taxon>Arthropoda</taxon>
        <taxon>Hexapoda</taxon>
        <taxon>Insecta</taxon>
        <taxon>Pterygota</taxon>
        <taxon>Neoptera</taxon>
        <taxon>Endopterygota</taxon>
        <taxon>Diptera</taxon>
        <taxon>Brachycera</taxon>
        <taxon>Muscomorpha</taxon>
        <taxon>Ephydroidea</taxon>
        <taxon>Drosophilidae</taxon>
        <taxon>Drosophila</taxon>
        <taxon>Sophophora</taxon>
    </lineage>
</organism>
<reference evidence="2" key="1">
    <citation type="submission" date="2025-08" db="UniProtKB">
        <authorList>
            <consortium name="RefSeq"/>
        </authorList>
    </citation>
    <scope>IDENTIFICATION</scope>
    <source>
        <strain evidence="2">Mau12</strain>
        <tissue evidence="2">Whole Body</tissue>
    </source>
</reference>
<dbReference type="Proteomes" id="UP000515162">
    <property type="component" value="Chromosome 3R"/>
</dbReference>
<proteinExistence type="predicted"/>
<gene>
    <name evidence="2" type="primary">LOC117142285</name>
</gene>
<accession>A0A6P8KD23</accession>
<evidence type="ECO:0000313" key="1">
    <source>
        <dbReference type="Proteomes" id="UP000515162"/>
    </source>
</evidence>
<name>A0A6P8KD23_DROMA</name>